<keyword evidence="1" id="KW-1133">Transmembrane helix</keyword>
<protein>
    <recommendedName>
        <fullName evidence="2">CBU-0592-like domain-containing protein</fullName>
    </recommendedName>
</protein>
<keyword evidence="4" id="KW-1185">Reference proteome</keyword>
<organism evidence="3 4">
    <name type="scientific">Streptomyces nigrescens</name>
    <dbReference type="NCBI Taxonomy" id="1920"/>
    <lineage>
        <taxon>Bacteria</taxon>
        <taxon>Bacillati</taxon>
        <taxon>Actinomycetota</taxon>
        <taxon>Actinomycetes</taxon>
        <taxon>Kitasatosporales</taxon>
        <taxon>Streptomycetaceae</taxon>
        <taxon>Streptomyces</taxon>
    </lineage>
</organism>
<dbReference type="NCBIfam" id="NF047864">
    <property type="entry name" value="CBU_0592_membra"/>
    <property type="match status" value="1"/>
</dbReference>
<dbReference type="Proteomes" id="UP001059597">
    <property type="component" value="Plasmid SNP1"/>
</dbReference>
<evidence type="ECO:0000313" key="3">
    <source>
        <dbReference type="EMBL" id="BDM74796.1"/>
    </source>
</evidence>
<keyword evidence="1" id="KW-0472">Membrane</keyword>
<evidence type="ECO:0000256" key="1">
    <source>
        <dbReference type="SAM" id="Phobius"/>
    </source>
</evidence>
<keyword evidence="1" id="KW-0812">Transmembrane</keyword>
<gene>
    <name evidence="3" type="ORF">HEK616_82830</name>
</gene>
<evidence type="ECO:0000313" key="4">
    <source>
        <dbReference type="Proteomes" id="UP001059597"/>
    </source>
</evidence>
<reference evidence="3" key="1">
    <citation type="submission" date="2022-06" db="EMBL/GenBank/DDBJ databases">
        <title>Complete genome sequence of Streptomyces nigrescens HEK616.</title>
        <authorList>
            <person name="Asamizu S."/>
            <person name="Onaka H."/>
        </authorList>
    </citation>
    <scope>NUCLEOTIDE SEQUENCE</scope>
    <source>
        <strain evidence="3">HEK616</strain>
        <plasmid evidence="3">SNP1</plasmid>
    </source>
</reference>
<dbReference type="EMBL" id="AP026074">
    <property type="protein sequence ID" value="BDM74796.1"/>
    <property type="molecule type" value="Genomic_DNA"/>
</dbReference>
<name>A0ABN6RB45_STRNI</name>
<dbReference type="Pfam" id="PF26604">
    <property type="entry name" value="CBU_0592"/>
    <property type="match status" value="1"/>
</dbReference>
<dbReference type="InterPro" id="IPR058058">
    <property type="entry name" value="CBU_0592-like"/>
</dbReference>
<sequence>MGLGMEFVLASPAAARSAPAPDESAAVPGRAKTARITTMSLQNLAELCGSLFVLSSFLAAQAGRLSPGSTTYLALNLAGSSILAIVALDQHSWGFLLLEGVWAAVSAAALVPVFRSRG</sequence>
<evidence type="ECO:0000259" key="2">
    <source>
        <dbReference type="Pfam" id="PF26604"/>
    </source>
</evidence>
<feature type="domain" description="CBU-0592-like" evidence="2">
    <location>
        <begin position="44"/>
        <end position="117"/>
    </location>
</feature>
<feature type="transmembrane region" description="Helical" evidence="1">
    <location>
        <begin position="94"/>
        <end position="114"/>
    </location>
</feature>
<proteinExistence type="predicted"/>
<keyword evidence="3" id="KW-0614">Plasmid</keyword>
<geneLocation type="plasmid" evidence="3 4">
    <name>SNP1</name>
</geneLocation>
<accession>A0ABN6RB45</accession>